<organism evidence="10 11">
    <name type="scientific">Ruminiclostridium hungatei</name>
    <name type="common">Clostridium hungatei</name>
    <dbReference type="NCBI Taxonomy" id="48256"/>
    <lineage>
        <taxon>Bacteria</taxon>
        <taxon>Bacillati</taxon>
        <taxon>Bacillota</taxon>
        <taxon>Clostridia</taxon>
        <taxon>Eubacteriales</taxon>
        <taxon>Oscillospiraceae</taxon>
        <taxon>Ruminiclostridium</taxon>
    </lineage>
</organism>
<feature type="transmembrane region" description="Helical" evidence="7">
    <location>
        <begin position="26"/>
        <end position="50"/>
    </location>
</feature>
<dbReference type="InterPro" id="IPR036640">
    <property type="entry name" value="ABC1_TM_sf"/>
</dbReference>
<sequence>MIFTNRKYNILDIVRLSFQCAPVQSAILLFNTVIGALVPTFSVLVTASFIDKVLLMPKGEKNFSHISIYIALIVIILSYEKLIGPSIGLVRIGYDKRLRLTAKKEMLYQRARLKYKHMENAETQDLVNRVCDGCEGKLAGLFENFMGLLNIILRVVSIVGILVAYIWWLIIILVVFCIPLFYIGYRAGKKEYVVKKETTILERLASNFSNMLSNRENIDERYVFGFERHINEKYYDAYEKSRKHRQKVEKRNFIAMKASSILLLLSTIIMCIPLLYAVANKQITYGLFISFIPAINNFAQMMSWSLTNNISRIKESMEYLKDLTEFMSLSKSDSALDLPAIPEIEFQSLEFKNVSFRYPNNDNFVLHNMSFRMEKGRHYAIVGANGSGKTTMTKLITGLYDEYEGEILINEKNIKEYSLAELKSLCSVVFQDFSKYSISLGENIAIGDIGLLEKDSVSMKLPKKDINKRGRKTDGEYILDFNHNIDKTETGKKVREAVELFSLNKVIDKLPQKYNSALGKIEEEGVDLSGGEWQRVAMARAVISPAQLKILDEPTAALDPISESEIYTEFEKISRGYTTIFISHRLGSTKLADTILVVGSGSILEQGSHEELMRQQGMYSQMYLSQAEWYKEAGKKTEDSDMKVW</sequence>
<dbReference type="Gene3D" id="3.40.50.300">
    <property type="entry name" value="P-loop containing nucleotide triphosphate hydrolases"/>
    <property type="match status" value="1"/>
</dbReference>
<evidence type="ECO:0000313" key="11">
    <source>
        <dbReference type="Proteomes" id="UP000191554"/>
    </source>
</evidence>
<evidence type="ECO:0000256" key="7">
    <source>
        <dbReference type="SAM" id="Phobius"/>
    </source>
</evidence>
<dbReference type="AlphaFoldDB" id="A0A1V4SML6"/>
<evidence type="ECO:0000259" key="8">
    <source>
        <dbReference type="PROSITE" id="PS50893"/>
    </source>
</evidence>
<feature type="domain" description="ABC transmembrane type-1" evidence="9">
    <location>
        <begin position="141"/>
        <end position="314"/>
    </location>
</feature>
<keyword evidence="10" id="KW-0378">Hydrolase</keyword>
<dbReference type="PANTHER" id="PTHR43394:SF1">
    <property type="entry name" value="ATP-BINDING CASSETTE SUB-FAMILY B MEMBER 10, MITOCHONDRIAL"/>
    <property type="match status" value="1"/>
</dbReference>
<dbReference type="InterPro" id="IPR039421">
    <property type="entry name" value="Type_1_exporter"/>
</dbReference>
<keyword evidence="5 7" id="KW-1133">Transmembrane helix</keyword>
<dbReference type="PROSITE" id="PS50893">
    <property type="entry name" value="ABC_TRANSPORTER_2"/>
    <property type="match status" value="1"/>
</dbReference>
<dbReference type="PANTHER" id="PTHR43394">
    <property type="entry name" value="ATP-DEPENDENT PERMEASE MDL1, MITOCHONDRIAL"/>
    <property type="match status" value="1"/>
</dbReference>
<evidence type="ECO:0000256" key="2">
    <source>
        <dbReference type="ARBA" id="ARBA00022692"/>
    </source>
</evidence>
<dbReference type="GO" id="GO:0005524">
    <property type="term" value="F:ATP binding"/>
    <property type="evidence" value="ECO:0007669"/>
    <property type="project" value="UniProtKB-KW"/>
</dbReference>
<dbReference type="InterPro" id="IPR027417">
    <property type="entry name" value="P-loop_NTPase"/>
</dbReference>
<evidence type="ECO:0000256" key="3">
    <source>
        <dbReference type="ARBA" id="ARBA00022741"/>
    </source>
</evidence>
<keyword evidence="11" id="KW-1185">Reference proteome</keyword>
<dbReference type="EC" id="3.6.3.-" evidence="10"/>
<dbReference type="GO" id="GO:0005886">
    <property type="term" value="C:plasma membrane"/>
    <property type="evidence" value="ECO:0007669"/>
    <property type="project" value="UniProtKB-SubCell"/>
</dbReference>
<gene>
    <name evidence="10" type="primary">msbA_1</name>
    <name evidence="10" type="ORF">CLHUN_10190</name>
</gene>
<feature type="transmembrane region" description="Helical" evidence="7">
    <location>
        <begin position="151"/>
        <end position="182"/>
    </location>
</feature>
<dbReference type="InterPro" id="IPR003593">
    <property type="entry name" value="AAA+_ATPase"/>
</dbReference>
<feature type="domain" description="ABC transporter" evidence="8">
    <location>
        <begin position="349"/>
        <end position="625"/>
    </location>
</feature>
<dbReference type="Proteomes" id="UP000191554">
    <property type="component" value="Unassembled WGS sequence"/>
</dbReference>
<proteinExistence type="predicted"/>
<dbReference type="Pfam" id="PF00664">
    <property type="entry name" value="ABC_membrane"/>
    <property type="match status" value="1"/>
</dbReference>
<evidence type="ECO:0000256" key="5">
    <source>
        <dbReference type="ARBA" id="ARBA00022989"/>
    </source>
</evidence>
<dbReference type="InterPro" id="IPR017871">
    <property type="entry name" value="ABC_transporter-like_CS"/>
</dbReference>
<dbReference type="Pfam" id="PF00005">
    <property type="entry name" value="ABC_tran"/>
    <property type="match status" value="1"/>
</dbReference>
<evidence type="ECO:0000256" key="4">
    <source>
        <dbReference type="ARBA" id="ARBA00022840"/>
    </source>
</evidence>
<dbReference type="Gene3D" id="1.20.1560.10">
    <property type="entry name" value="ABC transporter type 1, transmembrane domain"/>
    <property type="match status" value="1"/>
</dbReference>
<dbReference type="EMBL" id="MZGX01000005">
    <property type="protein sequence ID" value="OPX45132.1"/>
    <property type="molecule type" value="Genomic_DNA"/>
</dbReference>
<dbReference type="InterPro" id="IPR003439">
    <property type="entry name" value="ABC_transporter-like_ATP-bd"/>
</dbReference>
<dbReference type="RefSeq" id="WP_080063474.1">
    <property type="nucleotide sequence ID" value="NZ_MZGX01000005.1"/>
</dbReference>
<dbReference type="SUPFAM" id="SSF90123">
    <property type="entry name" value="ABC transporter transmembrane region"/>
    <property type="match status" value="1"/>
</dbReference>
<protein>
    <submittedName>
        <fullName evidence="10">Lipid A export ATP-binding/permease protein MsbA</fullName>
        <ecNumber evidence="10">3.6.3.-</ecNumber>
    </submittedName>
</protein>
<name>A0A1V4SML6_RUMHU</name>
<dbReference type="PROSITE" id="PS50929">
    <property type="entry name" value="ABC_TM1F"/>
    <property type="match status" value="1"/>
</dbReference>
<comment type="subcellular location">
    <subcellularLocation>
        <location evidence="1">Cell membrane</location>
        <topology evidence="1">Multi-pass membrane protein</topology>
    </subcellularLocation>
</comment>
<keyword evidence="6 7" id="KW-0472">Membrane</keyword>
<keyword evidence="4 10" id="KW-0067">ATP-binding</keyword>
<feature type="transmembrane region" description="Helical" evidence="7">
    <location>
        <begin position="62"/>
        <end position="79"/>
    </location>
</feature>
<accession>A0A1V4SML6</accession>
<comment type="caution">
    <text evidence="10">The sequence shown here is derived from an EMBL/GenBank/DDBJ whole genome shotgun (WGS) entry which is preliminary data.</text>
</comment>
<dbReference type="PROSITE" id="PS00211">
    <property type="entry name" value="ABC_TRANSPORTER_1"/>
    <property type="match status" value="1"/>
</dbReference>
<dbReference type="STRING" id="48256.CLHUN_10190"/>
<dbReference type="OrthoDB" id="1699242at2"/>
<dbReference type="GO" id="GO:0015421">
    <property type="term" value="F:ABC-type oligopeptide transporter activity"/>
    <property type="evidence" value="ECO:0007669"/>
    <property type="project" value="TreeGrafter"/>
</dbReference>
<reference evidence="10 11" key="1">
    <citation type="submission" date="2017-03" db="EMBL/GenBank/DDBJ databases">
        <title>Genome sequence of Clostridium hungatei DSM 14427.</title>
        <authorList>
            <person name="Poehlein A."/>
            <person name="Daniel R."/>
        </authorList>
    </citation>
    <scope>NUCLEOTIDE SEQUENCE [LARGE SCALE GENOMIC DNA]</scope>
    <source>
        <strain evidence="10 11">DSM 14427</strain>
    </source>
</reference>
<dbReference type="GO" id="GO:0016887">
    <property type="term" value="F:ATP hydrolysis activity"/>
    <property type="evidence" value="ECO:0007669"/>
    <property type="project" value="InterPro"/>
</dbReference>
<keyword evidence="3" id="KW-0547">Nucleotide-binding</keyword>
<dbReference type="SUPFAM" id="SSF52540">
    <property type="entry name" value="P-loop containing nucleoside triphosphate hydrolases"/>
    <property type="match status" value="1"/>
</dbReference>
<evidence type="ECO:0000313" key="10">
    <source>
        <dbReference type="EMBL" id="OPX45132.1"/>
    </source>
</evidence>
<feature type="transmembrane region" description="Helical" evidence="7">
    <location>
        <begin position="253"/>
        <end position="279"/>
    </location>
</feature>
<evidence type="ECO:0000259" key="9">
    <source>
        <dbReference type="PROSITE" id="PS50929"/>
    </source>
</evidence>
<dbReference type="SMART" id="SM00382">
    <property type="entry name" value="AAA"/>
    <property type="match status" value="1"/>
</dbReference>
<keyword evidence="2 7" id="KW-0812">Transmembrane</keyword>
<evidence type="ECO:0000256" key="1">
    <source>
        <dbReference type="ARBA" id="ARBA00004651"/>
    </source>
</evidence>
<evidence type="ECO:0000256" key="6">
    <source>
        <dbReference type="ARBA" id="ARBA00023136"/>
    </source>
</evidence>
<dbReference type="InterPro" id="IPR011527">
    <property type="entry name" value="ABC1_TM_dom"/>
</dbReference>